<evidence type="ECO:0000313" key="3">
    <source>
        <dbReference type="Proteomes" id="UP000229128"/>
    </source>
</evidence>
<feature type="transmembrane region" description="Helical" evidence="1">
    <location>
        <begin position="12"/>
        <end position="32"/>
    </location>
</feature>
<dbReference type="EMBL" id="PFBQ01000063">
    <property type="protein sequence ID" value="PIR80525.1"/>
    <property type="molecule type" value="Genomic_DNA"/>
</dbReference>
<dbReference type="Proteomes" id="UP000229128">
    <property type="component" value="Unassembled WGS sequence"/>
</dbReference>
<feature type="transmembrane region" description="Helical" evidence="1">
    <location>
        <begin position="38"/>
        <end position="56"/>
    </location>
</feature>
<evidence type="ECO:0000313" key="2">
    <source>
        <dbReference type="EMBL" id="PIR80525.1"/>
    </source>
</evidence>
<comment type="caution">
    <text evidence="2">The sequence shown here is derived from an EMBL/GenBank/DDBJ whole genome shotgun (WGS) entry which is preliminary data.</text>
</comment>
<protein>
    <submittedName>
        <fullName evidence="2">Uncharacterized protein</fullName>
    </submittedName>
</protein>
<keyword evidence="1" id="KW-0472">Membrane</keyword>
<gene>
    <name evidence="2" type="ORF">COU24_03625</name>
</gene>
<organism evidence="2 3">
    <name type="scientific">Candidatus Kuenenbacteria bacterium CG10_big_fil_rev_8_21_14_0_10_39_14</name>
    <dbReference type="NCBI Taxonomy" id="1974619"/>
    <lineage>
        <taxon>Bacteria</taxon>
        <taxon>Candidatus Kueneniibacteriota</taxon>
    </lineage>
</organism>
<name>A0A2H0U4V5_9BACT</name>
<dbReference type="AlphaFoldDB" id="A0A2H0U4V5"/>
<keyword evidence="1" id="KW-0812">Transmembrane</keyword>
<proteinExistence type="predicted"/>
<evidence type="ECO:0000256" key="1">
    <source>
        <dbReference type="SAM" id="Phobius"/>
    </source>
</evidence>
<sequence length="67" mass="7799">MTRATQEAIKHLIVVFFYSGVSSILPIVIAWIEKDPRWALLIPVINSIWYAVSRYLKEKRLIENGQL</sequence>
<keyword evidence="1" id="KW-1133">Transmembrane helix</keyword>
<accession>A0A2H0U4V5</accession>
<reference evidence="3" key="1">
    <citation type="submission" date="2017-09" db="EMBL/GenBank/DDBJ databases">
        <title>Depth-based differentiation of microbial function through sediment-hosted aquifers and enrichment of novel symbionts in the deep terrestrial subsurface.</title>
        <authorList>
            <person name="Probst A.J."/>
            <person name="Ladd B."/>
            <person name="Jarett J.K."/>
            <person name="Geller-Mcgrath D.E."/>
            <person name="Sieber C.M.K."/>
            <person name="Emerson J.B."/>
            <person name="Anantharaman K."/>
            <person name="Thomas B.C."/>
            <person name="Malmstrom R."/>
            <person name="Stieglmeier M."/>
            <person name="Klingl A."/>
            <person name="Woyke T."/>
            <person name="Ryan C.M."/>
            <person name="Banfield J.F."/>
        </authorList>
    </citation>
    <scope>NUCLEOTIDE SEQUENCE [LARGE SCALE GENOMIC DNA]</scope>
</reference>